<evidence type="ECO:0000256" key="3">
    <source>
        <dbReference type="SAM" id="MobiDB-lite"/>
    </source>
</evidence>
<dbReference type="GO" id="GO:0071528">
    <property type="term" value="P:tRNA re-export from nucleus"/>
    <property type="evidence" value="ECO:0007669"/>
    <property type="project" value="UniProtKB-UniRule"/>
</dbReference>
<evidence type="ECO:0000313" key="5">
    <source>
        <dbReference type="Proteomes" id="UP000030763"/>
    </source>
</evidence>
<keyword evidence="1" id="KW-0813">Transport</keyword>
<reference evidence="4" key="2">
    <citation type="submission" date="2013-10" db="EMBL/GenBank/DDBJ databases">
        <authorList>
            <person name="Aslett M."/>
        </authorList>
    </citation>
    <scope>NUCLEOTIDE SEQUENCE [LARGE SCALE GENOMIC DNA]</scope>
    <source>
        <strain evidence="4">Weybridge</strain>
    </source>
</reference>
<comment type="subcellular location">
    <subcellularLocation>
        <location evidence="1">Nucleus</location>
    </subcellularLocation>
    <subcellularLocation>
        <location evidence="1">Cytoplasm</location>
    </subcellularLocation>
    <text evidence="1">Shuttles between the nucleus and the cytoplasm.</text>
</comment>
<dbReference type="GO" id="GO:0005643">
    <property type="term" value="C:nuclear pore"/>
    <property type="evidence" value="ECO:0007669"/>
    <property type="project" value="TreeGrafter"/>
</dbReference>
<dbReference type="Proteomes" id="UP000030763">
    <property type="component" value="Unassembled WGS sequence"/>
</dbReference>
<keyword evidence="1" id="KW-0694">RNA-binding</keyword>
<dbReference type="EMBL" id="HG721498">
    <property type="protein sequence ID" value="CDJ60188.1"/>
    <property type="molecule type" value="Genomic_DNA"/>
</dbReference>
<keyword evidence="5" id="KW-1185">Reference proteome</keyword>
<dbReference type="RefSeq" id="XP_013336838.1">
    <property type="nucleotide sequence ID" value="XM_013481384.1"/>
</dbReference>
<keyword evidence="1" id="KW-0963">Cytoplasm</keyword>
<dbReference type="GO" id="GO:0016363">
    <property type="term" value="C:nuclear matrix"/>
    <property type="evidence" value="ECO:0007669"/>
    <property type="project" value="TreeGrafter"/>
</dbReference>
<keyword evidence="1" id="KW-0820">tRNA-binding</keyword>
<dbReference type="InterPro" id="IPR016024">
    <property type="entry name" value="ARM-type_fold"/>
</dbReference>
<sequence>MQVEDFDRAVSALFSQGNTAVSPATSGSAVIGTAVVCTMCVTVGGSYAAAVCDSSSGALMLLSALQSRCSFEAKFFALQQLLQLLPQQQQEQRQQVKDILFSVMRLRVCSVWACSSSNSSSNSSGGADNPAAQLAAAASDPGSSPDAAGVHNKLALLVARLLAAEIASEGGASSTAASEGKVAFLALRLLLHQELNAICLQLQETENGVAAAAADIADRCIACRNPACAVAAGRNLAASLESVRVALRVLLVLHQEYLEDLPASALSAALKSSFPFDEEVAAGVAVSCPPPFSPLLLQLLRLLQLAHKHSPALGSVLQLCCSVAEKYVGWMDLLLPPAPPTGGQAEARSSSSNGSPNLLQLLGSTWLATGFSDAASAIVVFIHRKMEPAARIDLLCRMELIEWLLHEIPLTEVAASPAMIVPFATMVNAATAALTDATATLAEKLEAVGASDVLGPVAAGSNNTLVADRNPREVLQQGLTALWAVLPLSVQLLGSGGLEVSSAVVPALSVLLTRAAMLQRQDSILVQPLTTARLQGFLLELLQVLIKRLAEVDMLKEAAEQQYQQQQQQQVVYSSLDDEELEQLCAYKEVIELPGKRRRGSLAAATFIPHSCTAAYRGGRTAVALDKSLEFVSGIESGEAGSEFSVPQALTGLFRKACAADQTRVLQWIQEGILQHMQHLQHLQQQQQGLQQRREQQQLAALLHMLLIMTDDISDLPEKLKDTSSQLHACLVQLLQLLHCMHSCEAFSCGTAAENFMRVLVRIAPLLSKQDQQQHIPEALSLLAGPHGVCSSSTTVAPRACLALLRFVKNCLPSSAAYTGLLLRHLLQQQCLDIPRNSNNNDDLRQQRIRSAVSPSCGNSSRQEPRVLAAAADVYVLPRAFQVEQQLLLFEAAGVLLGCKQHLYGRSASSSEEHVMLLHALLAKATAAFTSETPSAGDTASSVAVYCSRCANALASLSKGFQPFKPHGSPRVGVGAVCSSETEADAFVLGELKKSWLHALQLFTDAVRVACAERSPLEVGGTSLVLLPPFLHACVFLLRRLLSLLGPLAASSIGVLVPLLFDAVLVEANSTAAGTLEQQQHSPELAAELLSGFFMQLFVSLKGPPLLFLLLQHFPLVLERHLSLYMKAVAAASQEPNSAELQRECRGVQEQLAFVLATAARETPESLLRFAAASLLDAESSSNNSGDGSSSSNGASCFVSAVAQCLEGDNTAIPDGNWVGRQQHALLQLLHQQQQLLHVRLFGSSHAARGAAAVTSRVPEGTPAPLEIASVTWRCILLLLLLCCYPGGSPTAAAAAAQAWAHLVAALVCKSDSCVETEQHLEQQQQQQLQQVARLPFELQQLQEAMRDFNRQNAALEVQLRQRRSQGGPVQTQQQPLQIQQSEEMQLLRQQQQQRVQGIHLPQAGQQLSLVLPLPPLFSVTARLLASLKNDDPQHVKLATDIGSLWRVCGYGIPPGSPQRTASAAAAAAATAAAAQFVSFFTPLRSGLQEALKDGLAERIGDSDAAATAAAALIEALGQTDGQQLREVMRTWAWQFLPK</sequence>
<dbReference type="VEuPathDB" id="ToxoDB:EMWEY_00028390"/>
<feature type="region of interest" description="Disordered" evidence="3">
    <location>
        <begin position="118"/>
        <end position="140"/>
    </location>
</feature>
<feature type="coiled-coil region" evidence="2">
    <location>
        <begin position="542"/>
        <end position="569"/>
    </location>
</feature>
<organism evidence="4 5">
    <name type="scientific">Eimeria maxima</name>
    <name type="common">Coccidian parasite</name>
    <dbReference type="NCBI Taxonomy" id="5804"/>
    <lineage>
        <taxon>Eukaryota</taxon>
        <taxon>Sar</taxon>
        <taxon>Alveolata</taxon>
        <taxon>Apicomplexa</taxon>
        <taxon>Conoidasida</taxon>
        <taxon>Coccidia</taxon>
        <taxon>Eucoccidiorida</taxon>
        <taxon>Eimeriorina</taxon>
        <taxon>Eimeriidae</taxon>
        <taxon>Eimeria</taxon>
    </lineage>
</organism>
<keyword evidence="2" id="KW-0175">Coiled coil</keyword>
<dbReference type="OMA" id="VEARFWT"/>
<dbReference type="GO" id="GO:0031267">
    <property type="term" value="F:small GTPase binding"/>
    <property type="evidence" value="ECO:0007669"/>
    <property type="project" value="InterPro"/>
</dbReference>
<dbReference type="GO" id="GO:0005737">
    <property type="term" value="C:cytoplasm"/>
    <property type="evidence" value="ECO:0007669"/>
    <property type="project" value="UniProtKB-SubCell"/>
</dbReference>
<name>U6MAW2_EIMMA</name>
<gene>
    <name evidence="4" type="ORF">EMWEY_00028390</name>
</gene>
<dbReference type="GeneID" id="25336825"/>
<comment type="similarity">
    <text evidence="1">Belongs to the exportin family.</text>
</comment>
<dbReference type="SUPFAM" id="SSF48371">
    <property type="entry name" value="ARM repeat"/>
    <property type="match status" value="1"/>
</dbReference>
<dbReference type="Gene3D" id="1.25.10.10">
    <property type="entry name" value="Leucine-rich Repeat Variant"/>
    <property type="match status" value="2"/>
</dbReference>
<dbReference type="GO" id="GO:0000049">
    <property type="term" value="F:tRNA binding"/>
    <property type="evidence" value="ECO:0007669"/>
    <property type="project" value="UniProtKB-UniRule"/>
</dbReference>
<keyword evidence="1" id="KW-0539">Nucleus</keyword>
<dbReference type="InterPro" id="IPR040017">
    <property type="entry name" value="XPOT"/>
</dbReference>
<reference evidence="4" key="1">
    <citation type="submission" date="2013-10" db="EMBL/GenBank/DDBJ databases">
        <title>Genomic analysis of the causative agents of coccidiosis in chickens.</title>
        <authorList>
            <person name="Reid A.J."/>
            <person name="Blake D."/>
            <person name="Billington K."/>
            <person name="Browne H."/>
            <person name="Dunn M."/>
            <person name="Hung S."/>
            <person name="Kawahara F."/>
            <person name="Miranda-Saavedra D."/>
            <person name="Mourier T."/>
            <person name="Nagra H."/>
            <person name="Otto T.D."/>
            <person name="Rawlings N."/>
            <person name="Sanchez A."/>
            <person name="Sanders M."/>
            <person name="Subramaniam C."/>
            <person name="Tay Y."/>
            <person name="Dear P."/>
            <person name="Doerig C."/>
            <person name="Gruber A."/>
            <person name="Parkinson J."/>
            <person name="Shirley M."/>
            <person name="Wan K.L."/>
            <person name="Berriman M."/>
            <person name="Tomley F."/>
            <person name="Pain A."/>
        </authorList>
    </citation>
    <scope>NUCLEOTIDE SEQUENCE [LARGE SCALE GENOMIC DNA]</scope>
    <source>
        <strain evidence="4">Weybridge</strain>
    </source>
</reference>
<evidence type="ECO:0000256" key="1">
    <source>
        <dbReference type="RuleBase" id="RU366037"/>
    </source>
</evidence>
<evidence type="ECO:0000313" key="4">
    <source>
        <dbReference type="EMBL" id="CDJ60188.1"/>
    </source>
</evidence>
<dbReference type="OrthoDB" id="26399at2759"/>
<accession>U6MAW2</accession>
<proteinExistence type="inferred from homology"/>
<dbReference type="InterPro" id="IPR011989">
    <property type="entry name" value="ARM-like"/>
</dbReference>
<evidence type="ECO:0000256" key="2">
    <source>
        <dbReference type="SAM" id="Coils"/>
    </source>
</evidence>
<dbReference type="PANTHER" id="PTHR15952:SF11">
    <property type="entry name" value="EXPORTIN-T"/>
    <property type="match status" value="1"/>
</dbReference>
<protein>
    <recommendedName>
        <fullName evidence="1">Exportin-T</fullName>
    </recommendedName>
    <alternativeName>
        <fullName evidence="1">Exportin(tRNA)</fullName>
    </alternativeName>
    <alternativeName>
        <fullName evidence="1">tRNA exportin</fullName>
    </alternativeName>
</protein>
<dbReference type="PANTHER" id="PTHR15952">
    <property type="entry name" value="EXPORTIN-T/LOS1"/>
    <property type="match status" value="1"/>
</dbReference>
<comment type="function">
    <text evidence="1">tRNA nucleus export receptor which facilitates tRNA translocation across the nuclear pore complex.</text>
</comment>
<feature type="coiled-coil region" evidence="2">
    <location>
        <begin position="1339"/>
        <end position="1366"/>
    </location>
</feature>